<dbReference type="GO" id="GO:0020037">
    <property type="term" value="F:heme binding"/>
    <property type="evidence" value="ECO:0007669"/>
    <property type="project" value="TreeGrafter"/>
</dbReference>
<evidence type="ECO:0000256" key="6">
    <source>
        <dbReference type="SAM" id="Phobius"/>
    </source>
</evidence>
<keyword evidence="6" id="KW-1133">Transmembrane helix</keyword>
<dbReference type="GO" id="GO:0008482">
    <property type="term" value="F:sulfite oxidase activity"/>
    <property type="evidence" value="ECO:0007669"/>
    <property type="project" value="TreeGrafter"/>
</dbReference>
<name>A0A5J4KS73_9CHLR</name>
<feature type="region of interest" description="Disordered" evidence="5">
    <location>
        <begin position="543"/>
        <end position="562"/>
    </location>
</feature>
<dbReference type="SUPFAM" id="SSF81296">
    <property type="entry name" value="E set domains"/>
    <property type="match status" value="1"/>
</dbReference>
<dbReference type="InterPro" id="IPR000572">
    <property type="entry name" value="OxRdtase_Mopterin-bd_dom"/>
</dbReference>
<evidence type="ECO:0000313" key="9">
    <source>
        <dbReference type="EMBL" id="GER88036.1"/>
    </source>
</evidence>
<evidence type="ECO:0000256" key="1">
    <source>
        <dbReference type="ARBA" id="ARBA00001924"/>
    </source>
</evidence>
<dbReference type="Proteomes" id="UP000326912">
    <property type="component" value="Unassembled WGS sequence"/>
</dbReference>
<dbReference type="Pfam" id="PF03404">
    <property type="entry name" value="Mo-co_dimer"/>
    <property type="match status" value="1"/>
</dbReference>
<dbReference type="InterPro" id="IPR005066">
    <property type="entry name" value="MoCF_OxRdtse_dimer"/>
</dbReference>
<feature type="transmembrane region" description="Helical" evidence="6">
    <location>
        <begin position="73"/>
        <end position="97"/>
    </location>
</feature>
<dbReference type="PANTHER" id="PTHR19372:SF7">
    <property type="entry name" value="SULFITE OXIDASE, MITOCHONDRIAL"/>
    <property type="match status" value="1"/>
</dbReference>
<evidence type="ECO:0008006" key="11">
    <source>
        <dbReference type="Google" id="ProtNLM"/>
    </source>
</evidence>
<dbReference type="GO" id="GO:0043546">
    <property type="term" value="F:molybdopterin cofactor binding"/>
    <property type="evidence" value="ECO:0007669"/>
    <property type="project" value="TreeGrafter"/>
</dbReference>
<dbReference type="Pfam" id="PF00174">
    <property type="entry name" value="Oxidored_molyb"/>
    <property type="match status" value="1"/>
</dbReference>
<protein>
    <recommendedName>
        <fullName evidence="11">Molybdopterin-binding oxidoreductase</fullName>
    </recommendedName>
</protein>
<dbReference type="Gene3D" id="2.60.40.650">
    <property type="match status" value="1"/>
</dbReference>
<keyword evidence="4" id="KW-0560">Oxidoreductase</keyword>
<feature type="domain" description="Moybdenum cofactor oxidoreductase dimerisation" evidence="8">
    <location>
        <begin position="452"/>
        <end position="541"/>
    </location>
</feature>
<dbReference type="GO" id="GO:0030151">
    <property type="term" value="F:molybdenum ion binding"/>
    <property type="evidence" value="ECO:0007669"/>
    <property type="project" value="InterPro"/>
</dbReference>
<evidence type="ECO:0000259" key="7">
    <source>
        <dbReference type="Pfam" id="PF00174"/>
    </source>
</evidence>
<dbReference type="Gene3D" id="3.90.420.10">
    <property type="entry name" value="Oxidoreductase, molybdopterin-binding domain"/>
    <property type="match status" value="1"/>
</dbReference>
<evidence type="ECO:0000256" key="3">
    <source>
        <dbReference type="ARBA" id="ARBA00022723"/>
    </source>
</evidence>
<feature type="compositionally biased region" description="Polar residues" evidence="5">
    <location>
        <begin position="553"/>
        <end position="562"/>
    </location>
</feature>
<keyword evidence="2" id="KW-0500">Molybdenum</keyword>
<dbReference type="InterPro" id="IPR036374">
    <property type="entry name" value="OxRdtase_Mopterin-bd_sf"/>
</dbReference>
<feature type="transmembrane region" description="Helical" evidence="6">
    <location>
        <begin position="118"/>
        <end position="143"/>
    </location>
</feature>
<reference evidence="9 10" key="1">
    <citation type="submission" date="2019-10" db="EMBL/GenBank/DDBJ databases">
        <title>Dictyobacter vulcani sp. nov., within the class Ktedonobacteria, isolated from soil of volcanic Mt. Zao.</title>
        <authorList>
            <person name="Zheng Y."/>
            <person name="Wang C.M."/>
            <person name="Sakai Y."/>
            <person name="Abe K."/>
            <person name="Yokota A."/>
            <person name="Yabe S."/>
        </authorList>
    </citation>
    <scope>NUCLEOTIDE SEQUENCE [LARGE SCALE GENOMIC DNA]</scope>
    <source>
        <strain evidence="9 10">W12</strain>
    </source>
</reference>
<comment type="caution">
    <text evidence="9">The sequence shown here is derived from an EMBL/GenBank/DDBJ whole genome shotgun (WGS) entry which is preliminary data.</text>
</comment>
<accession>A0A5J4KS73</accession>
<evidence type="ECO:0000256" key="5">
    <source>
        <dbReference type="SAM" id="MobiDB-lite"/>
    </source>
</evidence>
<evidence type="ECO:0000313" key="10">
    <source>
        <dbReference type="Proteomes" id="UP000326912"/>
    </source>
</evidence>
<dbReference type="RefSeq" id="WP_162005135.1">
    <property type="nucleotide sequence ID" value="NZ_BKZW01000001.1"/>
</dbReference>
<dbReference type="GO" id="GO:0006790">
    <property type="term" value="P:sulfur compound metabolic process"/>
    <property type="evidence" value="ECO:0007669"/>
    <property type="project" value="TreeGrafter"/>
</dbReference>
<gene>
    <name evidence="9" type="ORF">KDW_21980</name>
</gene>
<feature type="transmembrane region" description="Helical" evidence="6">
    <location>
        <begin position="12"/>
        <end position="37"/>
    </location>
</feature>
<dbReference type="PRINTS" id="PR00407">
    <property type="entry name" value="EUMOPTERIN"/>
</dbReference>
<dbReference type="EMBL" id="BKZW01000001">
    <property type="protein sequence ID" value="GER88036.1"/>
    <property type="molecule type" value="Genomic_DNA"/>
</dbReference>
<dbReference type="SUPFAM" id="SSF56524">
    <property type="entry name" value="Oxidoreductase molybdopterin-binding domain"/>
    <property type="match status" value="1"/>
</dbReference>
<organism evidence="9 10">
    <name type="scientific">Dictyobacter vulcani</name>
    <dbReference type="NCBI Taxonomy" id="2607529"/>
    <lineage>
        <taxon>Bacteria</taxon>
        <taxon>Bacillati</taxon>
        <taxon>Chloroflexota</taxon>
        <taxon>Ktedonobacteria</taxon>
        <taxon>Ktedonobacterales</taxon>
        <taxon>Dictyobacteraceae</taxon>
        <taxon>Dictyobacter</taxon>
    </lineage>
</organism>
<evidence type="ECO:0000256" key="4">
    <source>
        <dbReference type="ARBA" id="ARBA00023002"/>
    </source>
</evidence>
<dbReference type="InterPro" id="IPR008335">
    <property type="entry name" value="Mopterin_OxRdtase_euk"/>
</dbReference>
<dbReference type="AlphaFoldDB" id="A0A5J4KS73"/>
<keyword evidence="3" id="KW-0479">Metal-binding</keyword>
<keyword evidence="6" id="KW-0812">Transmembrane</keyword>
<evidence type="ECO:0000256" key="2">
    <source>
        <dbReference type="ARBA" id="ARBA00022505"/>
    </source>
</evidence>
<sequence>MGPSPTTQKERFARGSLAGLLAGILATLIMLLLSLTIGGVSLPEALGSAIAQFLPLPLFDYLHQTLGGDAKHYLFYIILVGQCLVFALFGGLCNLLIDRLKFGQWRDEQGDLQYSVGLMLAFVLWLFTGLIFLPLTGSGIFGAQLSTGVMSTMLSLAITGIAYGLLFIFMHNWLTWRALKASANADLETDATFLDKQQQRRAFLRNGIVVVGLSALGVAAWRFIVGAASGGSGATTRDPQLQSSLVDKYQAKISPPPVPNYGEVQSVADLSSEITSNDKFYGVSKNLASDPTVDGGSWSLSVDGLVAQPFSLTYKELTALPTHEQYETLMCISNEVGGEYMSNARWEGIALKDLLQKAGDIKPGATKVVLHAADNYSDSIHLSKALEPTTMVAIKMNGQTLPSAHGYPARLLVPGIYGMKHVKWITHIEIVNTDYKGYWQQNGWSDPAPVKMTSRIDTPRDGTKVTANKPTYIAGVAFSGNKGISQVEVSLDGGKQWQKAVLKRPLSALTWVLWEVPWQPQAGNHSIIVRAIDLQGNVQTPQIASPLPDGSSGYHTVSVNAS</sequence>
<dbReference type="InterPro" id="IPR014756">
    <property type="entry name" value="Ig_E-set"/>
</dbReference>
<comment type="cofactor">
    <cofactor evidence="1">
        <name>Mo-molybdopterin</name>
        <dbReference type="ChEBI" id="CHEBI:71302"/>
    </cofactor>
</comment>
<feature type="transmembrane region" description="Helical" evidence="6">
    <location>
        <begin position="203"/>
        <end position="224"/>
    </location>
</feature>
<evidence type="ECO:0000259" key="8">
    <source>
        <dbReference type="Pfam" id="PF03404"/>
    </source>
</evidence>
<dbReference type="PANTHER" id="PTHR19372">
    <property type="entry name" value="SULFITE REDUCTASE"/>
    <property type="match status" value="1"/>
</dbReference>
<keyword evidence="10" id="KW-1185">Reference proteome</keyword>
<feature type="transmembrane region" description="Helical" evidence="6">
    <location>
        <begin position="149"/>
        <end position="170"/>
    </location>
</feature>
<feature type="domain" description="Oxidoreductase molybdopterin-binding" evidence="7">
    <location>
        <begin position="291"/>
        <end position="439"/>
    </location>
</feature>
<proteinExistence type="predicted"/>
<keyword evidence="6" id="KW-0472">Membrane</keyword>